<keyword evidence="2" id="KW-1185">Reference proteome</keyword>
<dbReference type="Proteomes" id="UP000053370">
    <property type="component" value="Unassembled WGS sequence"/>
</dbReference>
<dbReference type="OrthoDB" id="164763at2"/>
<dbReference type="RefSeq" id="WP_062278936.1">
    <property type="nucleotide sequence ID" value="NZ_DF968180.1"/>
</dbReference>
<dbReference type="STRING" id="1678840.ATC1_12568"/>
<proteinExistence type="predicted"/>
<evidence type="ECO:0000313" key="2">
    <source>
        <dbReference type="Proteomes" id="UP000053370"/>
    </source>
</evidence>
<dbReference type="EMBL" id="DF968180">
    <property type="protein sequence ID" value="GAP40028.1"/>
    <property type="molecule type" value="Genomic_DNA"/>
</dbReference>
<sequence length="440" mass="47616">MTYPLSKDVTAGETTLASQYNHLRADAIRFGGEEGLTATIQELLYQHCSSIQLSGNETTLTLTASAANPCAMMIDGQPAVMKTSLTHEINAAEFPASAVLWIFAVKSANSAGFTLSVSASSSEDTGKKLIGRFYWNGKKIVSHTVTDFASNKILSSLQKPEICQGRLTLASGEPFPSADIPSQDTLYFTPCLGNKISLFSEENGWLMCPFTQLSLPLSGLQPEYCYDIFVGFNTYGSIGLSAVEWTGLTTRSEALSYQDGIPVLASAKKWRYVGTIGISSEGYSRDTLSDRNIWNLYHPFKRPLRKLCAIPSAPNPVQNAWVPYAADNGLFVSAVIGLDFADLTLTGMGFSNLINSNCSMLGIGIDTDTANFSSNTNAAELSAFEFTAGSLKTVLQNRLSGRMVGKHRYHLITYTLNDTHTFQGTYYPQAAVGLSGYVLG</sequence>
<reference evidence="1" key="1">
    <citation type="journal article" date="2015" name="Genome Announc.">
        <title>Draft Genome Sequence of Anaerolineae Strain TC1, a Novel Isolate from a Methanogenic Wastewater Treatment System.</title>
        <authorList>
            <person name="Matsuura N."/>
            <person name="Tourlousse D.M."/>
            <person name="Sun L."/>
            <person name="Toyonaga M."/>
            <person name="Kuroda K."/>
            <person name="Ohashi A."/>
            <person name="Cruz R."/>
            <person name="Yamaguchi T."/>
            <person name="Sekiguchi Y."/>
        </authorList>
    </citation>
    <scope>NUCLEOTIDE SEQUENCE [LARGE SCALE GENOMIC DNA]</scope>
    <source>
        <strain evidence="1">TC1</strain>
    </source>
</reference>
<protein>
    <submittedName>
        <fullName evidence="1">Uncharacterized protein</fullName>
    </submittedName>
</protein>
<accession>A0A0K8PBJ1</accession>
<name>A0A0K8PBJ1_9CHLR</name>
<evidence type="ECO:0000313" key="1">
    <source>
        <dbReference type="EMBL" id="GAP40028.1"/>
    </source>
</evidence>
<gene>
    <name evidence="1" type="ORF">ATC1_12568</name>
</gene>
<dbReference type="AlphaFoldDB" id="A0A0K8PBJ1"/>
<organism evidence="1">
    <name type="scientific">Flexilinea flocculi</name>
    <dbReference type="NCBI Taxonomy" id="1678840"/>
    <lineage>
        <taxon>Bacteria</taxon>
        <taxon>Bacillati</taxon>
        <taxon>Chloroflexota</taxon>
        <taxon>Anaerolineae</taxon>
        <taxon>Anaerolineales</taxon>
        <taxon>Anaerolineaceae</taxon>
        <taxon>Flexilinea</taxon>
    </lineage>
</organism>